<dbReference type="EMBL" id="JAUSTB010000003">
    <property type="protein sequence ID" value="MDQ0145505.1"/>
    <property type="molecule type" value="Genomic_DNA"/>
</dbReference>
<dbReference type="InterPro" id="IPR004136">
    <property type="entry name" value="NMO"/>
</dbReference>
<evidence type="ECO:0000256" key="2">
    <source>
        <dbReference type="ARBA" id="ARBA00009881"/>
    </source>
</evidence>
<dbReference type="RefSeq" id="WP_307358372.1">
    <property type="nucleotide sequence ID" value="NZ_JAUSTB010000003.1"/>
</dbReference>
<dbReference type="SUPFAM" id="SSF51412">
    <property type="entry name" value="Inosine monophosphate dehydrogenase (IMPDH)"/>
    <property type="match status" value="1"/>
</dbReference>
<dbReference type="PANTHER" id="PTHR42747:SF3">
    <property type="entry name" value="NITRONATE MONOOXYGENASE-RELATED"/>
    <property type="match status" value="1"/>
</dbReference>
<evidence type="ECO:0000313" key="10">
    <source>
        <dbReference type="EMBL" id="MDQ0145505.1"/>
    </source>
</evidence>
<keyword evidence="3" id="KW-0216">Detoxification</keyword>
<evidence type="ECO:0000256" key="7">
    <source>
        <dbReference type="ARBA" id="ARBA00023033"/>
    </source>
</evidence>
<evidence type="ECO:0000256" key="1">
    <source>
        <dbReference type="ARBA" id="ARBA00001917"/>
    </source>
</evidence>
<comment type="similarity">
    <text evidence="2">Belongs to the nitronate monooxygenase family. NMO class I subfamily.</text>
</comment>
<dbReference type="Pfam" id="PF03060">
    <property type="entry name" value="NMO"/>
    <property type="match status" value="1"/>
</dbReference>
<organism evidence="10 11">
    <name type="scientific">Pseudarthrobacter niigatensis</name>
    <dbReference type="NCBI Taxonomy" id="369935"/>
    <lineage>
        <taxon>Bacteria</taxon>
        <taxon>Bacillati</taxon>
        <taxon>Actinomycetota</taxon>
        <taxon>Actinomycetes</taxon>
        <taxon>Micrococcales</taxon>
        <taxon>Micrococcaceae</taxon>
        <taxon>Pseudarthrobacter</taxon>
    </lineage>
</organism>
<keyword evidence="6 10" id="KW-0560">Oxidoreductase</keyword>
<dbReference type="PANTHER" id="PTHR42747">
    <property type="entry name" value="NITRONATE MONOOXYGENASE-RELATED"/>
    <property type="match status" value="1"/>
</dbReference>
<evidence type="ECO:0000313" key="11">
    <source>
        <dbReference type="Proteomes" id="UP001239267"/>
    </source>
</evidence>
<keyword evidence="5" id="KW-0288">FMN</keyword>
<name>A0AAJ1SQZ0_9MICC</name>
<keyword evidence="7 10" id="KW-0503">Monooxygenase</keyword>
<dbReference type="Gene3D" id="3.20.20.70">
    <property type="entry name" value="Aldolase class I"/>
    <property type="match status" value="1"/>
</dbReference>
<sequence length="345" mass="35725">MATQQRHARFKFESLELPVIQAPMAGGPSTPQLAAAVSAGGGLGFVAAGYKTAAAMRAEIAAVREQTDKPFGVNLFVPQASVVSPSALQQYAGALAPDAERFGVALGEPRHDDDGWEPKLEALLDLAPAVASFTFDFPEASVVEALHQRGIYVIATVTARGEALQALAAGADALCVQGPEAGGHRGTFKADAPPPLVPLHGILGELADLEVPLVAAGGIATADHTRAALALGAVAVQAGTAFLCADEAGTKAAHRAALAAPDRFTTTAVTRAFSGRNARGLDNEFMRRHDGEAPYGYPEIHHLTTPLRAAAAAAGEPDWLNLWAGINYRNTVEGPAVSILRSLQP</sequence>
<gene>
    <name evidence="10" type="ORF">J2T23_001395</name>
</gene>
<keyword evidence="4" id="KW-0285">Flavoprotein</keyword>
<comment type="caution">
    <text evidence="10">The sequence shown here is derived from an EMBL/GenBank/DDBJ whole genome shotgun (WGS) entry which is preliminary data.</text>
</comment>
<comment type="cofactor">
    <cofactor evidence="1">
        <name>FMN</name>
        <dbReference type="ChEBI" id="CHEBI:58210"/>
    </cofactor>
</comment>
<evidence type="ECO:0000256" key="4">
    <source>
        <dbReference type="ARBA" id="ARBA00022630"/>
    </source>
</evidence>
<reference evidence="10 11" key="1">
    <citation type="submission" date="2023-07" db="EMBL/GenBank/DDBJ databases">
        <title>Sorghum-associated microbial communities from plants grown in Nebraska, USA.</title>
        <authorList>
            <person name="Schachtman D."/>
        </authorList>
    </citation>
    <scope>NUCLEOTIDE SEQUENCE [LARGE SCALE GENOMIC DNA]</scope>
    <source>
        <strain evidence="10 11">DS1001</strain>
    </source>
</reference>
<accession>A0AAJ1SQZ0</accession>
<evidence type="ECO:0000256" key="6">
    <source>
        <dbReference type="ARBA" id="ARBA00023002"/>
    </source>
</evidence>
<evidence type="ECO:0000256" key="5">
    <source>
        <dbReference type="ARBA" id="ARBA00022643"/>
    </source>
</evidence>
<dbReference type="AlphaFoldDB" id="A0AAJ1SQZ0"/>
<protein>
    <recommendedName>
        <fullName evidence="8">Propionate 3-nitronate monooxygenase</fullName>
    </recommendedName>
</protein>
<keyword evidence="11" id="KW-1185">Reference proteome</keyword>
<dbReference type="CDD" id="cd04730">
    <property type="entry name" value="NPD_like"/>
    <property type="match status" value="1"/>
</dbReference>
<dbReference type="GO" id="GO:0018580">
    <property type="term" value="F:nitronate monooxygenase activity"/>
    <property type="evidence" value="ECO:0007669"/>
    <property type="project" value="InterPro"/>
</dbReference>
<dbReference type="Proteomes" id="UP001239267">
    <property type="component" value="Unassembled WGS sequence"/>
</dbReference>
<evidence type="ECO:0000256" key="3">
    <source>
        <dbReference type="ARBA" id="ARBA00022575"/>
    </source>
</evidence>
<evidence type="ECO:0000256" key="9">
    <source>
        <dbReference type="ARBA" id="ARBA00049401"/>
    </source>
</evidence>
<comment type="catalytic activity">
    <reaction evidence="9">
        <text>3 propionate 3-nitronate + 3 O2 + H2O = 3 3-oxopropanoate + 2 nitrate + nitrite + H2O2 + 3 H(+)</text>
        <dbReference type="Rhea" id="RHEA:57332"/>
        <dbReference type="ChEBI" id="CHEBI:15377"/>
        <dbReference type="ChEBI" id="CHEBI:15378"/>
        <dbReference type="ChEBI" id="CHEBI:15379"/>
        <dbReference type="ChEBI" id="CHEBI:16240"/>
        <dbReference type="ChEBI" id="CHEBI:16301"/>
        <dbReference type="ChEBI" id="CHEBI:17632"/>
        <dbReference type="ChEBI" id="CHEBI:33190"/>
        <dbReference type="ChEBI" id="CHEBI:136067"/>
    </reaction>
</comment>
<proteinExistence type="inferred from homology"/>
<evidence type="ECO:0000256" key="8">
    <source>
        <dbReference type="ARBA" id="ARBA00031155"/>
    </source>
</evidence>
<dbReference type="GO" id="GO:0009636">
    <property type="term" value="P:response to toxic substance"/>
    <property type="evidence" value="ECO:0007669"/>
    <property type="project" value="UniProtKB-KW"/>
</dbReference>
<dbReference type="InterPro" id="IPR013785">
    <property type="entry name" value="Aldolase_TIM"/>
</dbReference>